<feature type="domain" description="DUF4143" evidence="2">
    <location>
        <begin position="231"/>
        <end position="369"/>
    </location>
</feature>
<feature type="domain" description="AAA" evidence="1">
    <location>
        <begin position="23"/>
        <end position="150"/>
    </location>
</feature>
<keyword evidence="3" id="KW-0547">Nucleotide-binding</keyword>
<dbReference type="InterPro" id="IPR041682">
    <property type="entry name" value="AAA_14"/>
</dbReference>
<dbReference type="InterPro" id="IPR025420">
    <property type="entry name" value="DUF4143"/>
</dbReference>
<dbReference type="Gene3D" id="3.40.50.300">
    <property type="entry name" value="P-loop containing nucleotide triphosphate hydrolases"/>
    <property type="match status" value="1"/>
</dbReference>
<dbReference type="PANTHER" id="PTHR33295">
    <property type="entry name" value="ATPASE"/>
    <property type="match status" value="1"/>
</dbReference>
<comment type="caution">
    <text evidence="3">The sequence shown here is derived from an EMBL/GenBank/DDBJ whole genome shotgun (WGS) entry which is preliminary data.</text>
</comment>
<evidence type="ECO:0000259" key="2">
    <source>
        <dbReference type="Pfam" id="PF13635"/>
    </source>
</evidence>
<name>A0A921KAG6_9BIFI</name>
<evidence type="ECO:0000313" key="3">
    <source>
        <dbReference type="EMBL" id="HJF17872.1"/>
    </source>
</evidence>
<dbReference type="GO" id="GO:0005524">
    <property type="term" value="F:ATP binding"/>
    <property type="evidence" value="ECO:0007669"/>
    <property type="project" value="UniProtKB-KW"/>
</dbReference>
<dbReference type="EMBL" id="DYWK01000003">
    <property type="protein sequence ID" value="HJF17872.1"/>
    <property type="molecule type" value="Genomic_DNA"/>
</dbReference>
<gene>
    <name evidence="3" type="ORF">K8U78_01690</name>
</gene>
<evidence type="ECO:0000313" key="4">
    <source>
        <dbReference type="Proteomes" id="UP000715651"/>
    </source>
</evidence>
<keyword evidence="3" id="KW-0067">ATP-binding</keyword>
<dbReference type="InterPro" id="IPR027417">
    <property type="entry name" value="P-loop_NTPase"/>
</dbReference>
<protein>
    <submittedName>
        <fullName evidence="3">ATP-binding protein</fullName>
    </submittedName>
</protein>
<evidence type="ECO:0000259" key="1">
    <source>
        <dbReference type="Pfam" id="PF13173"/>
    </source>
</evidence>
<reference evidence="3" key="2">
    <citation type="submission" date="2021-09" db="EMBL/GenBank/DDBJ databases">
        <authorList>
            <person name="Gilroy R."/>
        </authorList>
    </citation>
    <scope>NUCLEOTIDE SEQUENCE</scope>
    <source>
        <strain evidence="3">578</strain>
    </source>
</reference>
<dbReference type="PANTHER" id="PTHR33295:SF20">
    <property type="entry name" value="ATPASE"/>
    <property type="match status" value="1"/>
</dbReference>
<dbReference type="SUPFAM" id="SSF52540">
    <property type="entry name" value="P-loop containing nucleoside triphosphate hydrolases"/>
    <property type="match status" value="1"/>
</dbReference>
<sequence>MEKMIRRDKYLAQARMFAHDDIIIVVTGVRRCGKSTLLRMLREELQYNADSDDVFISANLENLDLNITTADDLYQYCISRLGKKNNYIFLDEIQNVPNWHRVVNSLRIKPGCHIFLTGSNARLFSGSLATYLSGRYVEIKMQPLVFSEYLNFLGLSPSDNPQMLLDSHNAPLLTDAVLEQFLRWGGFPALAQSTVTQEQHEIYLQSIYDTVIERDIMMREHLRSLEGQPRGIKNADLLRTLCTFLADNVGNPCSYSSIARALKPAITTTDKTVANYINTLNEAYIFEPVTRYDLHGKHILRTAPKQYVVDLGLRSFLLGYRDSDSGRAFENLVYLQLRYLGYSVHVGSLYGKEVDFVCEKAGQRIYIQVTESMVEKATQVRELAPLEALHDNFPKFVITRQGIYPPDINGIKIINAAQFLLAADPLS</sequence>
<dbReference type="AlphaFoldDB" id="A0A921KAG6"/>
<accession>A0A921KAG6</accession>
<dbReference type="Proteomes" id="UP000715651">
    <property type="component" value="Unassembled WGS sequence"/>
</dbReference>
<reference evidence="3" key="1">
    <citation type="journal article" date="2021" name="PeerJ">
        <title>Extensive microbial diversity within the chicken gut microbiome revealed by metagenomics and culture.</title>
        <authorList>
            <person name="Gilroy R."/>
            <person name="Ravi A."/>
            <person name="Getino M."/>
            <person name="Pursley I."/>
            <person name="Horton D.L."/>
            <person name="Alikhan N.F."/>
            <person name="Baker D."/>
            <person name="Gharbi K."/>
            <person name="Hall N."/>
            <person name="Watson M."/>
            <person name="Adriaenssens E.M."/>
            <person name="Foster-Nyarko E."/>
            <person name="Jarju S."/>
            <person name="Secka A."/>
            <person name="Antonio M."/>
            <person name="Oren A."/>
            <person name="Chaudhuri R.R."/>
            <person name="La Ragione R."/>
            <person name="Hildebrand F."/>
            <person name="Pallen M.J."/>
        </authorList>
    </citation>
    <scope>NUCLEOTIDE SEQUENCE</scope>
    <source>
        <strain evidence="3">578</strain>
    </source>
</reference>
<dbReference type="Pfam" id="PF13635">
    <property type="entry name" value="DUF4143"/>
    <property type="match status" value="1"/>
</dbReference>
<organism evidence="3 4">
    <name type="scientific">Aeriscardovia aeriphila</name>
    <dbReference type="NCBI Taxonomy" id="218139"/>
    <lineage>
        <taxon>Bacteria</taxon>
        <taxon>Bacillati</taxon>
        <taxon>Actinomycetota</taxon>
        <taxon>Actinomycetes</taxon>
        <taxon>Bifidobacteriales</taxon>
        <taxon>Bifidobacteriaceae</taxon>
        <taxon>Aeriscardovia</taxon>
    </lineage>
</organism>
<dbReference type="Pfam" id="PF13173">
    <property type="entry name" value="AAA_14"/>
    <property type="match status" value="1"/>
</dbReference>
<proteinExistence type="predicted"/>